<comment type="caution">
    <text evidence="1">The sequence shown here is derived from an EMBL/GenBank/DDBJ whole genome shotgun (WGS) entry which is preliminary data.</text>
</comment>
<evidence type="ECO:0000313" key="1">
    <source>
        <dbReference type="EMBL" id="CAE6725853.1"/>
    </source>
</evidence>
<evidence type="ECO:0000313" key="2">
    <source>
        <dbReference type="Proteomes" id="UP000672526"/>
    </source>
</evidence>
<proteinExistence type="predicted"/>
<gene>
    <name evidence="1" type="ORF">R69888_01835</name>
</gene>
<accession>A0ABN7L1J2</accession>
<sequence>MFDLDGVLLSPDRRPTSLGEQVGSRGIVVVGVGKGGERGFQMAYRFNCIGKQLVRAGVNLVLIYPKASSRHVLDPLSVASSRFQGSPVLLLDGDGHFFRRPQQARSLSFAHMDRGLRLIAAANIDLQDNTWADLLQTFLSSTLESDGYPAIRIECHRSTRSDSQCPP</sequence>
<organism evidence="1 2">
    <name type="scientific">Paraburkholderia haematera</name>
    <dbReference type="NCBI Taxonomy" id="2793077"/>
    <lineage>
        <taxon>Bacteria</taxon>
        <taxon>Pseudomonadati</taxon>
        <taxon>Pseudomonadota</taxon>
        <taxon>Betaproteobacteria</taxon>
        <taxon>Burkholderiales</taxon>
        <taxon>Burkholderiaceae</taxon>
        <taxon>Paraburkholderia</taxon>
    </lineage>
</organism>
<keyword evidence="2" id="KW-1185">Reference proteome</keyword>
<dbReference type="Proteomes" id="UP000672526">
    <property type="component" value="Unassembled WGS sequence"/>
</dbReference>
<name>A0ABN7L1J2_9BURK</name>
<dbReference type="RefSeq" id="WP_211610658.1">
    <property type="nucleotide sequence ID" value="NZ_CAJNBK010000003.1"/>
</dbReference>
<dbReference type="EMBL" id="CAJNBK010000003">
    <property type="protein sequence ID" value="CAE6725853.1"/>
    <property type="molecule type" value="Genomic_DNA"/>
</dbReference>
<reference evidence="1 2" key="1">
    <citation type="submission" date="2021-02" db="EMBL/GenBank/DDBJ databases">
        <authorList>
            <person name="Vanwijnsberghe S."/>
        </authorList>
    </citation>
    <scope>NUCLEOTIDE SEQUENCE [LARGE SCALE GENOMIC DNA]</scope>
    <source>
        <strain evidence="1 2">LMG 31837</strain>
    </source>
</reference>
<protein>
    <submittedName>
        <fullName evidence="1">Uncharacterized protein</fullName>
    </submittedName>
</protein>